<evidence type="ECO:0000313" key="5">
    <source>
        <dbReference type="EMBL" id="PRY59286.1"/>
    </source>
</evidence>
<evidence type="ECO:0000259" key="4">
    <source>
        <dbReference type="PROSITE" id="PS50949"/>
    </source>
</evidence>
<dbReference type="Pfam" id="PF07729">
    <property type="entry name" value="FCD"/>
    <property type="match status" value="1"/>
</dbReference>
<evidence type="ECO:0000256" key="2">
    <source>
        <dbReference type="ARBA" id="ARBA00023125"/>
    </source>
</evidence>
<reference evidence="5 6" key="1">
    <citation type="submission" date="2018-03" db="EMBL/GenBank/DDBJ databases">
        <title>Genomic Encyclopedia of Archaeal and Bacterial Type Strains, Phase II (KMG-II): from individual species to whole genera.</title>
        <authorList>
            <person name="Goeker M."/>
        </authorList>
    </citation>
    <scope>NUCLEOTIDE SEQUENCE [LARGE SCALE GENOMIC DNA]</scope>
    <source>
        <strain evidence="5 6">ATCC BAA-1496</strain>
    </source>
</reference>
<dbReference type="SMART" id="SM00895">
    <property type="entry name" value="FCD"/>
    <property type="match status" value="1"/>
</dbReference>
<dbReference type="Gene3D" id="1.20.120.530">
    <property type="entry name" value="GntR ligand-binding domain-like"/>
    <property type="match status" value="1"/>
</dbReference>
<dbReference type="InterPro" id="IPR036388">
    <property type="entry name" value="WH-like_DNA-bd_sf"/>
</dbReference>
<dbReference type="OrthoDB" id="8680240at2"/>
<dbReference type="PANTHER" id="PTHR43537">
    <property type="entry name" value="TRANSCRIPTIONAL REGULATOR, GNTR FAMILY"/>
    <property type="match status" value="1"/>
</dbReference>
<proteinExistence type="predicted"/>
<feature type="domain" description="HTH gntR-type" evidence="4">
    <location>
        <begin position="9"/>
        <end position="76"/>
    </location>
</feature>
<dbReference type="InterPro" id="IPR011711">
    <property type="entry name" value="GntR_C"/>
</dbReference>
<dbReference type="RefSeq" id="WP_106297341.1">
    <property type="nucleotide sequence ID" value="NZ_PVTI01000010.1"/>
</dbReference>
<keyword evidence="1" id="KW-0805">Transcription regulation</keyword>
<evidence type="ECO:0000256" key="1">
    <source>
        <dbReference type="ARBA" id="ARBA00023015"/>
    </source>
</evidence>
<dbReference type="Pfam" id="PF00392">
    <property type="entry name" value="GntR"/>
    <property type="match status" value="1"/>
</dbReference>
<gene>
    <name evidence="5" type="ORF">BCF74_11023</name>
</gene>
<keyword evidence="2 5" id="KW-0238">DNA-binding</keyword>
<dbReference type="InterPro" id="IPR008920">
    <property type="entry name" value="TF_FadR/GntR_C"/>
</dbReference>
<evidence type="ECO:0000313" key="6">
    <source>
        <dbReference type="Proteomes" id="UP000237822"/>
    </source>
</evidence>
<name>A0A2T0UN12_9MICO</name>
<protein>
    <submittedName>
        <fullName evidence="5">DNA-binding GntR family transcriptional regulator</fullName>
    </submittedName>
</protein>
<dbReference type="GO" id="GO:0003700">
    <property type="term" value="F:DNA-binding transcription factor activity"/>
    <property type="evidence" value="ECO:0007669"/>
    <property type="project" value="InterPro"/>
</dbReference>
<dbReference type="SMART" id="SM00345">
    <property type="entry name" value="HTH_GNTR"/>
    <property type="match status" value="1"/>
</dbReference>
<keyword evidence="3" id="KW-0804">Transcription</keyword>
<dbReference type="Gene3D" id="1.10.10.10">
    <property type="entry name" value="Winged helix-like DNA-binding domain superfamily/Winged helix DNA-binding domain"/>
    <property type="match status" value="1"/>
</dbReference>
<dbReference type="EMBL" id="PVTI01000010">
    <property type="protein sequence ID" value="PRY59286.1"/>
    <property type="molecule type" value="Genomic_DNA"/>
</dbReference>
<dbReference type="PROSITE" id="PS50949">
    <property type="entry name" value="HTH_GNTR"/>
    <property type="match status" value="1"/>
</dbReference>
<comment type="caution">
    <text evidence="5">The sequence shown here is derived from an EMBL/GenBank/DDBJ whole genome shotgun (WGS) entry which is preliminary data.</text>
</comment>
<dbReference type="SUPFAM" id="SSF46785">
    <property type="entry name" value="Winged helix' DNA-binding domain"/>
    <property type="match status" value="1"/>
</dbReference>
<sequence length="224" mass="24637">MTTQTRRARANTDDVHARLRAEVLAGTYEPGERLKFAPLCERFGASASVMREALSRLAEQGLVTSEPNVGFSVMTVSLDDLRDLTATRIDLETLALREAIACGGVEWESALVAALHRLDRTPMLTTDLPVRISDEWEEAHTAFHEALLAGCERPRLLGITCALRDAASLYRRWSQRGEPDRDVAAEHRAIAEATLARDADAATEALRAHFQHTTDILAASLPSH</sequence>
<dbReference type="AlphaFoldDB" id="A0A2T0UN12"/>
<evidence type="ECO:0000256" key="3">
    <source>
        <dbReference type="ARBA" id="ARBA00023163"/>
    </source>
</evidence>
<dbReference type="PANTHER" id="PTHR43537:SF20">
    <property type="entry name" value="HTH-TYPE TRANSCRIPTIONAL REPRESSOR GLAR"/>
    <property type="match status" value="1"/>
</dbReference>
<dbReference type="Proteomes" id="UP000237822">
    <property type="component" value="Unassembled WGS sequence"/>
</dbReference>
<dbReference type="SUPFAM" id="SSF48008">
    <property type="entry name" value="GntR ligand-binding domain-like"/>
    <property type="match status" value="1"/>
</dbReference>
<accession>A0A2T0UN12</accession>
<dbReference type="InterPro" id="IPR000524">
    <property type="entry name" value="Tscrpt_reg_HTH_GntR"/>
</dbReference>
<keyword evidence="6" id="KW-1185">Reference proteome</keyword>
<dbReference type="InterPro" id="IPR036390">
    <property type="entry name" value="WH_DNA-bd_sf"/>
</dbReference>
<organism evidence="5 6">
    <name type="scientific">Knoellia remsis</name>
    <dbReference type="NCBI Taxonomy" id="407159"/>
    <lineage>
        <taxon>Bacteria</taxon>
        <taxon>Bacillati</taxon>
        <taxon>Actinomycetota</taxon>
        <taxon>Actinomycetes</taxon>
        <taxon>Micrococcales</taxon>
        <taxon>Intrasporangiaceae</taxon>
        <taxon>Knoellia</taxon>
    </lineage>
</organism>
<dbReference type="GO" id="GO:0003677">
    <property type="term" value="F:DNA binding"/>
    <property type="evidence" value="ECO:0007669"/>
    <property type="project" value="UniProtKB-KW"/>
</dbReference>